<dbReference type="HOGENOM" id="CLU_018204_12_2_6"/>
<dbReference type="InterPro" id="IPR009100">
    <property type="entry name" value="AcylCoA_DH/oxidase_NM_dom_sf"/>
</dbReference>
<evidence type="ECO:0000313" key="14">
    <source>
        <dbReference type="EMBL" id="CDZ94683.1"/>
    </source>
</evidence>
<dbReference type="InterPro" id="IPR046373">
    <property type="entry name" value="Acyl-CoA_Oxase/DH_mid-dom_sf"/>
</dbReference>
<comment type="cofactor">
    <cofactor evidence="1 9">
        <name>FAD</name>
        <dbReference type="ChEBI" id="CHEBI:57692"/>
    </cofactor>
</comment>
<keyword evidence="4 9" id="KW-0274">FAD</keyword>
<proteinExistence type="inferred from homology"/>
<dbReference type="Pfam" id="PF02770">
    <property type="entry name" value="Acyl-CoA_dh_M"/>
    <property type="match status" value="1"/>
</dbReference>
<feature type="domain" description="Acyl-CoA oxidase/dehydrogenase middle" evidence="11">
    <location>
        <begin position="162"/>
        <end position="268"/>
    </location>
</feature>
<dbReference type="GO" id="GO:0050660">
    <property type="term" value="F:flavin adenine dinucleotide binding"/>
    <property type="evidence" value="ECO:0007669"/>
    <property type="project" value="InterPro"/>
</dbReference>
<reference evidence="14 15" key="1">
    <citation type="submission" date="2014-07" db="EMBL/GenBank/DDBJ databases">
        <authorList>
            <person name="Urmite Genomes Urmite Genomes"/>
        </authorList>
    </citation>
    <scope>NUCLEOTIDE SEQUENCE [LARGE SCALE GENOMIC DNA]</scope>
    <source>
        <strain evidence="14 15">20_BN</strain>
    </source>
</reference>
<evidence type="ECO:0000256" key="7">
    <source>
        <dbReference type="ARBA" id="ARBA00066694"/>
    </source>
</evidence>
<evidence type="ECO:0000256" key="6">
    <source>
        <dbReference type="ARBA" id="ARBA00058683"/>
    </source>
</evidence>
<dbReference type="EC" id="1.3.99.41" evidence="7"/>
<dbReference type="eggNOG" id="COG1960">
    <property type="taxonomic scope" value="Bacteria"/>
</dbReference>
<dbReference type="InterPro" id="IPR036250">
    <property type="entry name" value="AcylCo_DH-like_C"/>
</dbReference>
<comment type="function">
    <text evidence="6">Involved in the assimilation of dimethylsulphoniopropionate (DMSP), an important compound in the fixation of carbon in marine phytoplankton, by mediating the conversion of 3-(methylthio)propanoyl-CoA (MMPA-CoA) to 3-(methylthio)acryloyl-CoA (MTA-CoA).</text>
</comment>
<dbReference type="Pfam" id="PF00441">
    <property type="entry name" value="Acyl-CoA_dh_1"/>
    <property type="match status" value="1"/>
</dbReference>
<dbReference type="Gene3D" id="1.20.140.10">
    <property type="entry name" value="Butyryl-CoA Dehydrogenase, subunit A, domain 3"/>
    <property type="match status" value="1"/>
</dbReference>
<dbReference type="InterPro" id="IPR013786">
    <property type="entry name" value="AcylCoA_DH/ox_N"/>
</dbReference>
<evidence type="ECO:0000313" key="15">
    <source>
        <dbReference type="Proteomes" id="UP000053902"/>
    </source>
</evidence>
<evidence type="ECO:0000256" key="3">
    <source>
        <dbReference type="ARBA" id="ARBA00022630"/>
    </source>
</evidence>
<evidence type="ECO:0000259" key="11">
    <source>
        <dbReference type="Pfam" id="PF02770"/>
    </source>
</evidence>
<gene>
    <name evidence="14" type="ORF">BN1079_02008</name>
</gene>
<keyword evidence="9" id="KW-0560">Oxidoreductase</keyword>
<dbReference type="Proteomes" id="UP000053902">
    <property type="component" value="Unassembled WGS sequence"/>
</dbReference>
<protein>
    <recommendedName>
        <fullName evidence="8">3-methylmercaptopropionyl-CoA dehydrogenase</fullName>
        <ecNumber evidence="7">1.3.99.41</ecNumber>
    </recommendedName>
</protein>
<dbReference type="OrthoDB" id="9807883at2"/>
<dbReference type="PANTHER" id="PTHR42803">
    <property type="entry name" value="ACYL-COA DEHYDROGENASE"/>
    <property type="match status" value="1"/>
</dbReference>
<dbReference type="InterPro" id="IPR037069">
    <property type="entry name" value="AcylCoA_DH/ox_N_sf"/>
</dbReference>
<dbReference type="RefSeq" id="WP_037024001.1">
    <property type="nucleotide sequence ID" value="NZ_CCSF01000001.1"/>
</dbReference>
<dbReference type="PANTHER" id="PTHR42803:SF3">
    <property type="entry name" value="ACYL-COA DEHYDROGENASE-RELATED"/>
    <property type="match status" value="1"/>
</dbReference>
<feature type="domain" description="Acyl-CoA dehydrogenase/oxidase C-terminal" evidence="10">
    <location>
        <begin position="285"/>
        <end position="450"/>
    </location>
</feature>
<dbReference type="Pfam" id="PF12806">
    <property type="entry name" value="Acyl-CoA_dh_C"/>
    <property type="match status" value="1"/>
</dbReference>
<accession>A0A078LQ79</accession>
<dbReference type="Gene3D" id="1.10.540.10">
    <property type="entry name" value="Acyl-CoA dehydrogenase/oxidase, N-terminal domain"/>
    <property type="match status" value="1"/>
</dbReference>
<comment type="catalytic activity">
    <reaction evidence="5">
        <text>3-(methylsulfanyl)propanoyl-CoA + oxidized [electron-transfer flavoprotein] + H(+) = 3-(methylsulfanyl)acryloyl-CoA + reduced [electron-transfer flavoprotein]</text>
        <dbReference type="Rhea" id="RHEA:52612"/>
        <dbReference type="Rhea" id="RHEA-COMP:10685"/>
        <dbReference type="Rhea" id="RHEA-COMP:10686"/>
        <dbReference type="ChEBI" id="CHEBI:15378"/>
        <dbReference type="ChEBI" id="CHEBI:57692"/>
        <dbReference type="ChEBI" id="CHEBI:58307"/>
        <dbReference type="ChEBI" id="CHEBI:82815"/>
        <dbReference type="ChEBI" id="CHEBI:84994"/>
        <dbReference type="EC" id="1.3.99.41"/>
    </reaction>
    <physiologicalReaction direction="left-to-right" evidence="5">
        <dbReference type="Rhea" id="RHEA:52613"/>
    </physiologicalReaction>
</comment>
<organism evidence="14 15">
    <name type="scientific">Pseudomonas saudiphocaensis</name>
    <dbReference type="NCBI Taxonomy" id="1499686"/>
    <lineage>
        <taxon>Bacteria</taxon>
        <taxon>Pseudomonadati</taxon>
        <taxon>Pseudomonadota</taxon>
        <taxon>Gammaproteobacteria</taxon>
        <taxon>Pseudomonadales</taxon>
        <taxon>Pseudomonadaceae</taxon>
        <taxon>Pseudomonas</taxon>
    </lineage>
</organism>
<feature type="domain" description="Acetyl-CoA dehydrogenase-like C-terminal" evidence="13">
    <location>
        <begin position="469"/>
        <end position="595"/>
    </location>
</feature>
<dbReference type="EMBL" id="CCSF01000001">
    <property type="protein sequence ID" value="CDZ94683.1"/>
    <property type="molecule type" value="Genomic_DNA"/>
</dbReference>
<evidence type="ECO:0000256" key="5">
    <source>
        <dbReference type="ARBA" id="ARBA00051388"/>
    </source>
</evidence>
<dbReference type="InterPro" id="IPR052166">
    <property type="entry name" value="Diverse_Acyl-CoA_DH"/>
</dbReference>
<dbReference type="FunFam" id="2.40.110.10:FF:000031">
    <property type="entry name" value="Acyl-CoA dehydrogenase, putative"/>
    <property type="match status" value="1"/>
</dbReference>
<evidence type="ECO:0000256" key="9">
    <source>
        <dbReference type="RuleBase" id="RU362125"/>
    </source>
</evidence>
<evidence type="ECO:0000256" key="4">
    <source>
        <dbReference type="ARBA" id="ARBA00022827"/>
    </source>
</evidence>
<dbReference type="SUPFAM" id="SSF47203">
    <property type="entry name" value="Acyl-CoA dehydrogenase C-terminal domain-like"/>
    <property type="match status" value="1"/>
</dbReference>
<dbReference type="InterPro" id="IPR025878">
    <property type="entry name" value="Acyl-CoA_dh-like_C_dom"/>
</dbReference>
<dbReference type="Gene3D" id="2.40.110.10">
    <property type="entry name" value="Butyryl-CoA Dehydrogenase, subunit A, domain 2"/>
    <property type="match status" value="1"/>
</dbReference>
<dbReference type="InterPro" id="IPR009075">
    <property type="entry name" value="AcylCo_DH/oxidase_C"/>
</dbReference>
<evidence type="ECO:0000256" key="8">
    <source>
        <dbReference type="ARBA" id="ARBA00069043"/>
    </source>
</evidence>
<evidence type="ECO:0000256" key="2">
    <source>
        <dbReference type="ARBA" id="ARBA00009347"/>
    </source>
</evidence>
<evidence type="ECO:0000259" key="12">
    <source>
        <dbReference type="Pfam" id="PF02771"/>
    </source>
</evidence>
<dbReference type="GO" id="GO:0016627">
    <property type="term" value="F:oxidoreductase activity, acting on the CH-CH group of donors"/>
    <property type="evidence" value="ECO:0007669"/>
    <property type="project" value="InterPro"/>
</dbReference>
<dbReference type="Pfam" id="PF02771">
    <property type="entry name" value="Acyl-CoA_dh_N"/>
    <property type="match status" value="1"/>
</dbReference>
<dbReference type="SUPFAM" id="SSF56645">
    <property type="entry name" value="Acyl-CoA dehydrogenase NM domain-like"/>
    <property type="match status" value="1"/>
</dbReference>
<evidence type="ECO:0000259" key="10">
    <source>
        <dbReference type="Pfam" id="PF00441"/>
    </source>
</evidence>
<evidence type="ECO:0000259" key="13">
    <source>
        <dbReference type="Pfam" id="PF12806"/>
    </source>
</evidence>
<dbReference type="InterPro" id="IPR006091">
    <property type="entry name" value="Acyl-CoA_Oxase/DH_mid-dom"/>
</dbReference>
<evidence type="ECO:0000256" key="1">
    <source>
        <dbReference type="ARBA" id="ARBA00001974"/>
    </source>
</evidence>
<feature type="domain" description="Acyl-CoA dehydrogenase/oxidase N-terminal" evidence="12">
    <location>
        <begin position="39"/>
        <end position="156"/>
    </location>
</feature>
<name>A0A078LQ79_9PSED</name>
<keyword evidence="3 9" id="KW-0285">Flavoprotein</keyword>
<comment type="similarity">
    <text evidence="2 9">Belongs to the acyl-CoA dehydrogenase family.</text>
</comment>
<dbReference type="STRING" id="1499686.BN1079_02008"/>
<keyword evidence="15" id="KW-1185">Reference proteome</keyword>
<sequence>MTETLLCPRNLAFELYEVLDAEALIRRERFAEHNRETFDAAVDTARNIAQRYFAPHNRKADEHEPQYVDGEAVLIPEVKPAVDAFIEAGFHNAQRSFEDSGMQLPNLLSRACFAHFQSANIATSSYPMLTMGAAHLIETFGNDEQKQRFLQPMINGRFFGTMALTEPHAGSSLSDIRTRAEPAGDGTYRLKGNKIFISGGDHSLSENIVHMVLAKLPDAPPGVKGISLFIVPKFLVNADGSLGDRNDVILAGLFHKMGWRGTTSTALNFGDNGQCVGYLVGEPHKGLAYMFQMMNEARIGVGMGAIMLGYAGYLYSLNYARERPQGRLPDGKAPASAQVPIIEHTDVKRMLLMQKAYVEGAFDLGLYAARLTDDQQTADSEQERRNAGELLDLLTPIVKSWPSEFCLKANEQAIQILGGHGYTREYPVEQFYRDNRLNPIHEGTHGIQSLDLLGRKLMQNKGAGLQLLLELIHGCCQRAAEYDSLQPLRQSLEQHIEGLTRVTQALLGDLMAGKVNQALANSALYLKVFGHAVIGWRWLEQAIRAERGLAAGNPADADFYRGKLQAARYFLTWEVRSCHYELELLETRDDTCLQMSERWF</sequence>
<dbReference type="AlphaFoldDB" id="A0A078LQ79"/>